<sequence>MGLSLWLNISLDNLDFQRFKLYLRDRTLLKEFEVIKRNRLETDDRTKILQAMMDNYGIFTLRVMKRVLMELGLGYIQQKLSEYPYDPEGKTDLRTVAAYLRYL</sequence>
<feature type="domain" description="Pyrin" evidence="1">
    <location>
        <begin position="11"/>
        <end position="67"/>
    </location>
</feature>
<evidence type="ECO:0000259" key="1">
    <source>
        <dbReference type="Pfam" id="PF02758"/>
    </source>
</evidence>
<keyword evidence="3" id="KW-1185">Reference proteome</keyword>
<dbReference type="InterPro" id="IPR004020">
    <property type="entry name" value="DAPIN"/>
</dbReference>
<dbReference type="SUPFAM" id="SSF47986">
    <property type="entry name" value="DEATH domain"/>
    <property type="match status" value="1"/>
</dbReference>
<dbReference type="AlphaFoldDB" id="A0A8C6SKE5"/>
<dbReference type="InterPro" id="IPR011029">
    <property type="entry name" value="DEATH-like_dom_sf"/>
</dbReference>
<dbReference type="Proteomes" id="UP000694523">
    <property type="component" value="Unplaced"/>
</dbReference>
<dbReference type="Ensembl" id="ENSNMLT00000007586.1">
    <property type="protein sequence ID" value="ENSNMLP00000006645.1"/>
    <property type="gene ID" value="ENSNMLG00000004805.1"/>
</dbReference>
<dbReference type="Gene3D" id="1.10.533.10">
    <property type="entry name" value="Death Domain, Fas"/>
    <property type="match status" value="1"/>
</dbReference>
<name>A0A8C6SKE5_9GOBI</name>
<reference evidence="2" key="2">
    <citation type="submission" date="2025-09" db="UniProtKB">
        <authorList>
            <consortium name="Ensembl"/>
        </authorList>
    </citation>
    <scope>IDENTIFICATION</scope>
</reference>
<proteinExistence type="predicted"/>
<organism evidence="2 3">
    <name type="scientific">Neogobius melanostomus</name>
    <name type="common">round goby</name>
    <dbReference type="NCBI Taxonomy" id="47308"/>
    <lineage>
        <taxon>Eukaryota</taxon>
        <taxon>Metazoa</taxon>
        <taxon>Chordata</taxon>
        <taxon>Craniata</taxon>
        <taxon>Vertebrata</taxon>
        <taxon>Euteleostomi</taxon>
        <taxon>Actinopterygii</taxon>
        <taxon>Neopterygii</taxon>
        <taxon>Teleostei</taxon>
        <taxon>Neoteleostei</taxon>
        <taxon>Acanthomorphata</taxon>
        <taxon>Gobiaria</taxon>
        <taxon>Gobiiformes</taxon>
        <taxon>Gobioidei</taxon>
        <taxon>Gobiidae</taxon>
        <taxon>Benthophilinae</taxon>
        <taxon>Neogobiini</taxon>
        <taxon>Neogobius</taxon>
    </lineage>
</organism>
<dbReference type="Pfam" id="PF02758">
    <property type="entry name" value="PYRIN"/>
    <property type="match status" value="1"/>
</dbReference>
<accession>A0A8C6SKE5</accession>
<protein>
    <recommendedName>
        <fullName evidence="1">Pyrin domain-containing protein</fullName>
    </recommendedName>
</protein>
<evidence type="ECO:0000313" key="3">
    <source>
        <dbReference type="Proteomes" id="UP000694523"/>
    </source>
</evidence>
<reference evidence="2" key="1">
    <citation type="submission" date="2025-08" db="UniProtKB">
        <authorList>
            <consortium name="Ensembl"/>
        </authorList>
    </citation>
    <scope>IDENTIFICATION</scope>
</reference>
<evidence type="ECO:0000313" key="2">
    <source>
        <dbReference type="Ensembl" id="ENSNMLP00000006645.1"/>
    </source>
</evidence>